<dbReference type="PANTHER" id="PTHR42881">
    <property type="entry name" value="PROLYL ENDOPEPTIDASE"/>
    <property type="match status" value="1"/>
</dbReference>
<dbReference type="InterPro" id="IPR051167">
    <property type="entry name" value="Prolyl_oligopep/macrocyclase"/>
</dbReference>
<comment type="similarity">
    <text evidence="2">Belongs to the peptidase S9A family.</text>
</comment>
<keyword evidence="5" id="KW-0378">Hydrolase</keyword>
<evidence type="ECO:0000256" key="3">
    <source>
        <dbReference type="ARBA" id="ARBA00011897"/>
    </source>
</evidence>
<dbReference type="SUPFAM" id="SSF53474">
    <property type="entry name" value="alpha/beta-Hydrolases"/>
    <property type="match status" value="1"/>
</dbReference>
<name>A0ABP3K564_9BACI</name>
<evidence type="ECO:0000259" key="8">
    <source>
        <dbReference type="Pfam" id="PF02897"/>
    </source>
</evidence>
<evidence type="ECO:0000313" key="9">
    <source>
        <dbReference type="EMBL" id="GAA0470655.1"/>
    </source>
</evidence>
<dbReference type="PRINTS" id="PR00862">
    <property type="entry name" value="PROLIGOPTASE"/>
</dbReference>
<evidence type="ECO:0000256" key="2">
    <source>
        <dbReference type="ARBA" id="ARBA00005228"/>
    </source>
</evidence>
<protein>
    <recommendedName>
        <fullName evidence="3">prolyl oligopeptidase</fullName>
        <ecNumber evidence="3">3.4.21.26</ecNumber>
    </recommendedName>
</protein>
<dbReference type="Pfam" id="PF02897">
    <property type="entry name" value="Peptidase_S9_N"/>
    <property type="match status" value="1"/>
</dbReference>
<reference evidence="10" key="1">
    <citation type="journal article" date="2019" name="Int. J. Syst. Evol. Microbiol.">
        <title>The Global Catalogue of Microorganisms (GCM) 10K type strain sequencing project: providing services to taxonomists for standard genome sequencing and annotation.</title>
        <authorList>
            <consortium name="The Broad Institute Genomics Platform"/>
            <consortium name="The Broad Institute Genome Sequencing Center for Infectious Disease"/>
            <person name="Wu L."/>
            <person name="Ma J."/>
        </authorList>
    </citation>
    <scope>NUCLEOTIDE SEQUENCE [LARGE SCALE GENOMIC DNA]</scope>
    <source>
        <strain evidence="10">JCM 14193</strain>
    </source>
</reference>
<comment type="catalytic activity">
    <reaction evidence="1">
        <text>Hydrolysis of Pro-|-Xaa &gt;&gt; Ala-|-Xaa in oligopeptides.</text>
        <dbReference type="EC" id="3.4.21.26"/>
    </reaction>
</comment>
<dbReference type="Proteomes" id="UP001500740">
    <property type="component" value="Unassembled WGS sequence"/>
</dbReference>
<dbReference type="InterPro" id="IPR029058">
    <property type="entry name" value="AB_hydrolase_fold"/>
</dbReference>
<dbReference type="EC" id="3.4.21.26" evidence="3"/>
<dbReference type="SUPFAM" id="SSF50993">
    <property type="entry name" value="Peptidase/esterase 'gauge' domain"/>
    <property type="match status" value="1"/>
</dbReference>
<organism evidence="9 10">
    <name type="scientific">Alkalibacillus silvisoli</name>
    <dbReference type="NCBI Taxonomy" id="392823"/>
    <lineage>
        <taxon>Bacteria</taxon>
        <taxon>Bacillati</taxon>
        <taxon>Bacillota</taxon>
        <taxon>Bacilli</taxon>
        <taxon>Bacillales</taxon>
        <taxon>Bacillaceae</taxon>
        <taxon>Alkalibacillus</taxon>
    </lineage>
</organism>
<keyword evidence="10" id="KW-1185">Reference proteome</keyword>
<accession>A0ABP3K564</accession>
<proteinExistence type="inferred from homology"/>
<dbReference type="InterPro" id="IPR002471">
    <property type="entry name" value="Pept_S9_AS"/>
</dbReference>
<dbReference type="Gene3D" id="2.130.10.120">
    <property type="entry name" value="Prolyl oligopeptidase, N-terminal domain"/>
    <property type="match status" value="1"/>
</dbReference>
<dbReference type="RefSeq" id="WP_343784657.1">
    <property type="nucleotide sequence ID" value="NZ_BAAACZ010000029.1"/>
</dbReference>
<evidence type="ECO:0000256" key="4">
    <source>
        <dbReference type="ARBA" id="ARBA00022670"/>
    </source>
</evidence>
<evidence type="ECO:0000259" key="7">
    <source>
        <dbReference type="Pfam" id="PF00326"/>
    </source>
</evidence>
<feature type="domain" description="Peptidase S9 prolyl oligopeptidase catalytic" evidence="7">
    <location>
        <begin position="460"/>
        <end position="671"/>
    </location>
</feature>
<dbReference type="InterPro" id="IPR023302">
    <property type="entry name" value="Pept_S9A_N"/>
</dbReference>
<evidence type="ECO:0000256" key="1">
    <source>
        <dbReference type="ARBA" id="ARBA00001070"/>
    </source>
</evidence>
<dbReference type="Pfam" id="PF00326">
    <property type="entry name" value="Peptidase_S9"/>
    <property type="match status" value="1"/>
</dbReference>
<feature type="domain" description="Peptidase S9A N-terminal" evidence="8">
    <location>
        <begin position="5"/>
        <end position="401"/>
    </location>
</feature>
<keyword evidence="6" id="KW-0720">Serine protease</keyword>
<dbReference type="EMBL" id="BAAACZ010000029">
    <property type="protein sequence ID" value="GAA0470655.1"/>
    <property type="molecule type" value="Genomic_DNA"/>
</dbReference>
<dbReference type="InterPro" id="IPR002470">
    <property type="entry name" value="Peptidase_S9A"/>
</dbReference>
<dbReference type="InterPro" id="IPR001375">
    <property type="entry name" value="Peptidase_S9_cat"/>
</dbReference>
<dbReference type="Gene3D" id="3.40.50.1820">
    <property type="entry name" value="alpha/beta hydrolase"/>
    <property type="match status" value="1"/>
</dbReference>
<evidence type="ECO:0000256" key="5">
    <source>
        <dbReference type="ARBA" id="ARBA00022801"/>
    </source>
</evidence>
<keyword evidence="4" id="KW-0645">Protease</keyword>
<gene>
    <name evidence="9" type="ORF">GCM10008935_28190</name>
</gene>
<sequence>MTVIKKSNVVEDFHGTKVEDPYRWLEDSNSEDTLKWVEEMDEQSEAYFKGAPSKEKDRERLTELWNYPKFFVPTRVKDKLFYQKNDGLQNQAVLYVLDEDGESKVIDPNDLSNDGTVAMTNFSSSQEGHLLAYATSSQGSDWQEVYVKDLKSGEVLSDHLKWVKFTTLEWAPDDSGFFYSRFPNPEIISEDEHGQYHKVYFHRIGTDQSEDELIYERSDAKDYMFIPFVTTDGEYICIYSKQGTAAQNLFFVKELDSKTDFHRLLDEGDAQYTYIHNEGSRFYFKTNLAAPKGRIICIDLNQPERENWEEIISEQNDLMHAVKFINGQFVVAFLHDAHHQLQVYNFDGTESHHIEVPLLGSITDLTGNHDQSEMFFGMTSYLSPTVVYQYDLNTNELSIFAESELAVETSQFETTQVFYSSKDGMSIPMFITKHKDLPLDGENPVILYGYGGFNISLPPSFNPAILRWLEKGGVYAVANLRGGSEYGEKWHEAGMLENKQNVFDDFIAAGEYLIEKKYTKKEKLSIMGGSNGGLLVSACMVQRPDLFGAVICRVPVIDMLRYHKFTIGKFWIPEYGSAENEEHFPFLYKYSPLHNVKVGVNYPPVLIATAASDDRVVPAHAKKFHATLLEKSPDTKSILRLESKAGHGLGKPTSKLIEEWVDFYAFLERELT</sequence>
<dbReference type="PROSITE" id="PS00708">
    <property type="entry name" value="PRO_ENDOPEP_SER"/>
    <property type="match status" value="1"/>
</dbReference>
<comment type="caution">
    <text evidence="9">The sequence shown here is derived from an EMBL/GenBank/DDBJ whole genome shotgun (WGS) entry which is preliminary data.</text>
</comment>
<evidence type="ECO:0000313" key="10">
    <source>
        <dbReference type="Proteomes" id="UP001500740"/>
    </source>
</evidence>
<dbReference type="PANTHER" id="PTHR42881:SF2">
    <property type="entry name" value="PROLYL ENDOPEPTIDASE"/>
    <property type="match status" value="1"/>
</dbReference>
<evidence type="ECO:0000256" key="6">
    <source>
        <dbReference type="ARBA" id="ARBA00022825"/>
    </source>
</evidence>